<accession>A0ABR6TLU5</accession>
<dbReference type="EMBL" id="JABGBW010000005">
    <property type="protein sequence ID" value="MBC2576377.1"/>
    <property type="molecule type" value="Genomic_DNA"/>
</dbReference>
<keyword evidence="1" id="KW-0812">Transmembrane</keyword>
<gene>
    <name evidence="2" type="ORF">HLB29_06725</name>
</gene>
<protein>
    <recommendedName>
        <fullName evidence="4">Zinc-ribbon domain-containing protein</fullName>
    </recommendedName>
</protein>
<keyword evidence="1" id="KW-0472">Membrane</keyword>
<dbReference type="RefSeq" id="WP_185624404.1">
    <property type="nucleotide sequence ID" value="NZ_JABGBW010000005.1"/>
</dbReference>
<name>A0ABR6TLU5_9FIRM</name>
<keyword evidence="1" id="KW-1133">Transmembrane helix</keyword>
<comment type="caution">
    <text evidence="2">The sequence shown here is derived from an EMBL/GenBank/DDBJ whole genome shotgun (WGS) entry which is preliminary data.</text>
</comment>
<evidence type="ECO:0000313" key="2">
    <source>
        <dbReference type="EMBL" id="MBC2576377.1"/>
    </source>
</evidence>
<evidence type="ECO:0000313" key="3">
    <source>
        <dbReference type="Proteomes" id="UP000713904"/>
    </source>
</evidence>
<dbReference type="Proteomes" id="UP000713904">
    <property type="component" value="Unassembled WGS sequence"/>
</dbReference>
<feature type="transmembrane region" description="Helical" evidence="1">
    <location>
        <begin position="114"/>
        <end position="132"/>
    </location>
</feature>
<reference evidence="2 3" key="1">
    <citation type="submission" date="2020-05" db="EMBL/GenBank/DDBJ databases">
        <title>Draft genome of xy-202 and genomic insight in genome of the genus Peptostreptococcus.</title>
        <authorList>
            <person name="Zhang Z."/>
        </authorList>
    </citation>
    <scope>NUCLEOTIDE SEQUENCE [LARGE SCALE GENOMIC DNA]</scope>
    <source>
        <strain evidence="2 3">DSM 27025</strain>
    </source>
</reference>
<feature type="transmembrane region" description="Helical" evidence="1">
    <location>
        <begin position="82"/>
        <end position="102"/>
    </location>
</feature>
<keyword evidence="3" id="KW-1185">Reference proteome</keyword>
<sequence length="133" mass="14962">MYCKNCGIKISRFASVCKECGTPIRSEKTAKKKNATFSDSKDINNGADIRNNTRKTKVNTSKKIDNREISNKHMDIRFDKTIIGWILLGLTFPAIGFFIFLIKKKSNPSFAIKVLTGTVIGAFILIIMNILTR</sequence>
<organism evidence="2 3">
    <name type="scientific">Peptostreptococcus canis</name>
    <dbReference type="NCBI Taxonomy" id="1159213"/>
    <lineage>
        <taxon>Bacteria</taxon>
        <taxon>Bacillati</taxon>
        <taxon>Bacillota</taxon>
        <taxon>Clostridia</taxon>
        <taxon>Peptostreptococcales</taxon>
        <taxon>Peptostreptococcaceae</taxon>
        <taxon>Peptostreptococcus</taxon>
    </lineage>
</organism>
<evidence type="ECO:0000256" key="1">
    <source>
        <dbReference type="SAM" id="Phobius"/>
    </source>
</evidence>
<evidence type="ECO:0008006" key="4">
    <source>
        <dbReference type="Google" id="ProtNLM"/>
    </source>
</evidence>
<proteinExistence type="predicted"/>